<sequence>MSYEPCSMIAATRMIEITPDTLSDKKQLLENFVDITCKYQSPEATRRDYNWTKLQQILENNFNPQHVGQELSYKLNDIYTFGHLKWDKIPL</sequence>
<name>A0A6C0ETG2_9ZZZZ</name>
<protein>
    <submittedName>
        <fullName evidence="1">Uncharacterized protein</fullName>
    </submittedName>
</protein>
<organism evidence="1">
    <name type="scientific">viral metagenome</name>
    <dbReference type="NCBI Taxonomy" id="1070528"/>
    <lineage>
        <taxon>unclassified sequences</taxon>
        <taxon>metagenomes</taxon>
        <taxon>organismal metagenomes</taxon>
    </lineage>
</organism>
<proteinExistence type="predicted"/>
<dbReference type="AlphaFoldDB" id="A0A6C0ETG2"/>
<evidence type="ECO:0000313" key="1">
    <source>
        <dbReference type="EMBL" id="QHT32474.1"/>
    </source>
</evidence>
<reference evidence="1" key="1">
    <citation type="journal article" date="2020" name="Nature">
        <title>Giant virus diversity and host interactions through global metagenomics.</title>
        <authorList>
            <person name="Schulz F."/>
            <person name="Roux S."/>
            <person name="Paez-Espino D."/>
            <person name="Jungbluth S."/>
            <person name="Walsh D.A."/>
            <person name="Denef V.J."/>
            <person name="McMahon K.D."/>
            <person name="Konstantinidis K.T."/>
            <person name="Eloe-Fadrosh E.A."/>
            <person name="Kyrpides N.C."/>
            <person name="Woyke T."/>
        </authorList>
    </citation>
    <scope>NUCLEOTIDE SEQUENCE</scope>
    <source>
        <strain evidence="1">GVMAG-M-3300009161-30</strain>
    </source>
</reference>
<accession>A0A6C0ETG2</accession>
<dbReference type="EMBL" id="MN738944">
    <property type="protein sequence ID" value="QHT32474.1"/>
    <property type="molecule type" value="Genomic_DNA"/>
</dbReference>